<organism evidence="10 11">
    <name type="scientific">Hallella multisaccharivorax DSM 17128</name>
    <dbReference type="NCBI Taxonomy" id="688246"/>
    <lineage>
        <taxon>Bacteria</taxon>
        <taxon>Pseudomonadati</taxon>
        <taxon>Bacteroidota</taxon>
        <taxon>Bacteroidia</taxon>
        <taxon>Bacteroidales</taxon>
        <taxon>Prevotellaceae</taxon>
        <taxon>Hallella</taxon>
    </lineage>
</organism>
<evidence type="ECO:0000256" key="4">
    <source>
        <dbReference type="ARBA" id="ARBA00022695"/>
    </source>
</evidence>
<dbReference type="AlphaFoldDB" id="F8N9P2"/>
<keyword evidence="6" id="KW-0342">GTP-binding</keyword>
<dbReference type="PANTHER" id="PTHR46390">
    <property type="entry name" value="MANNOSE-1-PHOSPHATE GUANYLYLTRANSFERASE"/>
    <property type="match status" value="1"/>
</dbReference>
<evidence type="ECO:0000313" key="11">
    <source>
        <dbReference type="Proteomes" id="UP000002772"/>
    </source>
</evidence>
<dbReference type="GO" id="GO:0005525">
    <property type="term" value="F:GTP binding"/>
    <property type="evidence" value="ECO:0007669"/>
    <property type="project" value="UniProtKB-KW"/>
</dbReference>
<dbReference type="InterPro" id="IPR049577">
    <property type="entry name" value="GMPP_N"/>
</dbReference>
<dbReference type="InterPro" id="IPR029044">
    <property type="entry name" value="Nucleotide-diphossugar_trans"/>
</dbReference>
<dbReference type="OrthoDB" id="9806359at2"/>
<dbReference type="InterPro" id="IPR054566">
    <property type="entry name" value="ManC/GMP-like_b-helix"/>
</dbReference>
<dbReference type="SUPFAM" id="SSF159283">
    <property type="entry name" value="Guanosine diphospho-D-mannose pyrophosphorylase/mannose-6-phosphate isomerase linker domain"/>
    <property type="match status" value="1"/>
</dbReference>
<evidence type="ECO:0000256" key="7">
    <source>
        <dbReference type="ARBA" id="ARBA00047343"/>
    </source>
</evidence>
<dbReference type="Proteomes" id="UP000002772">
    <property type="component" value="Unassembled WGS sequence"/>
</dbReference>
<dbReference type="GO" id="GO:0004475">
    <property type="term" value="F:mannose-1-phosphate guanylyltransferase (GTP) activity"/>
    <property type="evidence" value="ECO:0007669"/>
    <property type="project" value="UniProtKB-EC"/>
</dbReference>
<keyword evidence="3 10" id="KW-0808">Transferase</keyword>
<sequence>MTHQHNHLVIMAGGIGSRFWPMSTEEKPKQFIDVLGVGRTLIQMTYDRFHDICPDENVWIVTNKKYALLVHEQLPDVPQSHILTEPCRRNTAPCIAYVSWRIKVTDPHANIVVSPSDHIVMNTEEFRRVIVESLSFTQESDSIVTLGMRVTRPETGYGYIEADLSSKTLRNKEIYRVDTFHEKPDLAKATRYMGMSNYYWNSGIFIWNVETIVNALRIYAPRINNIFERLQSIYGTPQEQSAIDCCYPDCENISIDYAVMEKAEEIFVFPADFGWSDLGTWGSLLTQTKHDLNGNACIGSDIKTYDTHGCIIHTTQERQVVIQGLSDCIVAEHDNRLLVCRLSEEQRIKSFLEQ</sequence>
<dbReference type="EMBL" id="GL945017">
    <property type="protein sequence ID" value="EGN56684.1"/>
    <property type="molecule type" value="Genomic_DNA"/>
</dbReference>
<keyword evidence="5" id="KW-0547">Nucleotide-binding</keyword>
<dbReference type="Pfam" id="PF00483">
    <property type="entry name" value="NTP_transferase"/>
    <property type="match status" value="1"/>
</dbReference>
<keyword evidence="4 10" id="KW-0548">Nucleotidyltransferase</keyword>
<dbReference type="RefSeq" id="WP_007573918.1">
    <property type="nucleotide sequence ID" value="NZ_BPTS01000001.1"/>
</dbReference>
<accession>F8N9P2</accession>
<dbReference type="Gene3D" id="3.90.550.10">
    <property type="entry name" value="Spore Coat Polysaccharide Biosynthesis Protein SpsA, Chain A"/>
    <property type="match status" value="1"/>
</dbReference>
<dbReference type="HOGENOM" id="CLU_035527_0_1_10"/>
<dbReference type="Pfam" id="PF22640">
    <property type="entry name" value="ManC_GMP_beta-helix"/>
    <property type="match status" value="1"/>
</dbReference>
<dbReference type="EC" id="2.7.7.13" evidence="2"/>
<dbReference type="GO" id="GO:0009298">
    <property type="term" value="P:GDP-mannose biosynthetic process"/>
    <property type="evidence" value="ECO:0007669"/>
    <property type="project" value="TreeGrafter"/>
</dbReference>
<evidence type="ECO:0000313" key="10">
    <source>
        <dbReference type="EMBL" id="EGN56684.1"/>
    </source>
</evidence>
<dbReference type="SUPFAM" id="SSF53448">
    <property type="entry name" value="Nucleotide-diphospho-sugar transferases"/>
    <property type="match status" value="1"/>
</dbReference>
<dbReference type="FunFam" id="3.90.550.10:FF:000046">
    <property type="entry name" value="Mannose-1-phosphate guanylyltransferase (GDP)"/>
    <property type="match status" value="1"/>
</dbReference>
<keyword evidence="11" id="KW-1185">Reference proteome</keyword>
<dbReference type="CDD" id="cd02509">
    <property type="entry name" value="GDP-M1P_Guanylyltransferase"/>
    <property type="match status" value="1"/>
</dbReference>
<dbReference type="PANTHER" id="PTHR46390:SF1">
    <property type="entry name" value="MANNOSE-1-PHOSPHATE GUANYLYLTRANSFERASE"/>
    <property type="match status" value="1"/>
</dbReference>
<dbReference type="InterPro" id="IPR051161">
    <property type="entry name" value="Mannose-6P_isomerase_type2"/>
</dbReference>
<reference evidence="11" key="1">
    <citation type="journal article" date="2011" name="Stand. Genomic Sci.">
        <title>Non-contiguous finished genome sequence of the opportunistic oral pathogen Prevotella multisaccharivorax type strain (PPPA20).</title>
        <authorList>
            <person name="Pati A."/>
            <person name="Gronow S."/>
            <person name="Lu M."/>
            <person name="Lapidus A."/>
            <person name="Nolan M."/>
            <person name="Lucas S."/>
            <person name="Hammon N."/>
            <person name="Deshpande S."/>
            <person name="Cheng J.F."/>
            <person name="Tapia R."/>
            <person name="Han C."/>
            <person name="Goodwin L."/>
            <person name="Pitluck S."/>
            <person name="Liolios K."/>
            <person name="Pagani I."/>
            <person name="Mavromatis K."/>
            <person name="Mikhailova N."/>
            <person name="Huntemann M."/>
            <person name="Chen A."/>
            <person name="Palaniappan K."/>
            <person name="Land M."/>
            <person name="Hauser L."/>
            <person name="Detter J.C."/>
            <person name="Brambilla E.M."/>
            <person name="Rohde M."/>
            <person name="Goker M."/>
            <person name="Woyke T."/>
            <person name="Bristow J."/>
            <person name="Eisen J.A."/>
            <person name="Markowitz V."/>
            <person name="Hugenholtz P."/>
            <person name="Kyrpides N.C."/>
            <person name="Klenk H.P."/>
            <person name="Ivanova N."/>
        </authorList>
    </citation>
    <scope>NUCLEOTIDE SEQUENCE [LARGE SCALE GENOMIC DNA]</scope>
    <source>
        <strain evidence="11">DSM 17128</strain>
    </source>
</reference>
<evidence type="ECO:0000256" key="1">
    <source>
        <dbReference type="ARBA" id="ARBA00006115"/>
    </source>
</evidence>
<evidence type="ECO:0000259" key="9">
    <source>
        <dbReference type="Pfam" id="PF22640"/>
    </source>
</evidence>
<comment type="catalytic activity">
    <reaction evidence="7">
        <text>alpha-D-mannose 1-phosphate + GTP + H(+) = GDP-alpha-D-mannose + diphosphate</text>
        <dbReference type="Rhea" id="RHEA:15229"/>
        <dbReference type="ChEBI" id="CHEBI:15378"/>
        <dbReference type="ChEBI" id="CHEBI:33019"/>
        <dbReference type="ChEBI" id="CHEBI:37565"/>
        <dbReference type="ChEBI" id="CHEBI:57527"/>
        <dbReference type="ChEBI" id="CHEBI:58409"/>
        <dbReference type="EC" id="2.7.7.13"/>
    </reaction>
</comment>
<evidence type="ECO:0000256" key="5">
    <source>
        <dbReference type="ARBA" id="ARBA00022741"/>
    </source>
</evidence>
<gene>
    <name evidence="10" type="ORF">Premu_1255</name>
</gene>
<protein>
    <recommendedName>
        <fullName evidence="2">mannose-1-phosphate guanylyltransferase</fullName>
        <ecNumber evidence="2">2.7.7.13</ecNumber>
    </recommendedName>
</protein>
<evidence type="ECO:0000256" key="6">
    <source>
        <dbReference type="ARBA" id="ARBA00023134"/>
    </source>
</evidence>
<comment type="similarity">
    <text evidence="1">Belongs to the mannose-6-phosphate isomerase type 2 family.</text>
</comment>
<dbReference type="InterPro" id="IPR005835">
    <property type="entry name" value="NTP_transferase_dom"/>
</dbReference>
<proteinExistence type="inferred from homology"/>
<evidence type="ECO:0000259" key="8">
    <source>
        <dbReference type="Pfam" id="PF00483"/>
    </source>
</evidence>
<feature type="domain" description="Nucleotidyl transferase" evidence="8">
    <location>
        <begin position="9"/>
        <end position="292"/>
    </location>
</feature>
<evidence type="ECO:0000256" key="2">
    <source>
        <dbReference type="ARBA" id="ARBA00012387"/>
    </source>
</evidence>
<evidence type="ECO:0000256" key="3">
    <source>
        <dbReference type="ARBA" id="ARBA00022679"/>
    </source>
</evidence>
<dbReference type="eggNOG" id="COG0836">
    <property type="taxonomic scope" value="Bacteria"/>
</dbReference>
<name>F8N9P2_9BACT</name>
<feature type="domain" description="MannoseP isomerase/GMP-like beta-helix" evidence="9">
    <location>
        <begin position="306"/>
        <end position="354"/>
    </location>
</feature>
<dbReference type="STRING" id="688246.Premu_1255"/>